<feature type="transmembrane region" description="Helical" evidence="1">
    <location>
        <begin position="58"/>
        <end position="82"/>
    </location>
</feature>
<proteinExistence type="predicted"/>
<evidence type="ECO:0000313" key="3">
    <source>
        <dbReference type="EMBL" id="CAF3548536.1"/>
    </source>
</evidence>
<protein>
    <submittedName>
        <fullName evidence="2">Uncharacterized protein</fullName>
    </submittedName>
</protein>
<dbReference type="AlphaFoldDB" id="A0A813QMZ6"/>
<dbReference type="EMBL" id="CAJNOE010000030">
    <property type="protein sequence ID" value="CAF0769848.1"/>
    <property type="molecule type" value="Genomic_DNA"/>
</dbReference>
<dbReference type="EMBL" id="CAJOBB010000076">
    <property type="protein sequence ID" value="CAF3548536.1"/>
    <property type="molecule type" value="Genomic_DNA"/>
</dbReference>
<organism evidence="2 4">
    <name type="scientific">Adineta steineri</name>
    <dbReference type="NCBI Taxonomy" id="433720"/>
    <lineage>
        <taxon>Eukaryota</taxon>
        <taxon>Metazoa</taxon>
        <taxon>Spiralia</taxon>
        <taxon>Gnathifera</taxon>
        <taxon>Rotifera</taxon>
        <taxon>Eurotatoria</taxon>
        <taxon>Bdelloidea</taxon>
        <taxon>Adinetida</taxon>
        <taxon>Adinetidae</taxon>
        <taxon>Adineta</taxon>
    </lineage>
</organism>
<accession>A0A813QMZ6</accession>
<gene>
    <name evidence="2" type="ORF">IZO911_LOCUS5216</name>
    <name evidence="3" type="ORF">KXQ929_LOCUS2533</name>
</gene>
<evidence type="ECO:0000313" key="2">
    <source>
        <dbReference type="EMBL" id="CAF0769848.1"/>
    </source>
</evidence>
<feature type="transmembrane region" description="Helical" evidence="1">
    <location>
        <begin position="12"/>
        <end position="38"/>
    </location>
</feature>
<evidence type="ECO:0000313" key="4">
    <source>
        <dbReference type="Proteomes" id="UP000663860"/>
    </source>
</evidence>
<dbReference type="Proteomes" id="UP000663868">
    <property type="component" value="Unassembled WGS sequence"/>
</dbReference>
<name>A0A813QMZ6_9BILA</name>
<comment type="caution">
    <text evidence="2">The sequence shown here is derived from an EMBL/GenBank/DDBJ whole genome shotgun (WGS) entry which is preliminary data.</text>
</comment>
<keyword evidence="1" id="KW-1133">Transmembrane helix</keyword>
<reference evidence="2" key="1">
    <citation type="submission" date="2021-02" db="EMBL/GenBank/DDBJ databases">
        <authorList>
            <person name="Nowell W R."/>
        </authorList>
    </citation>
    <scope>NUCLEOTIDE SEQUENCE</scope>
</reference>
<dbReference type="Proteomes" id="UP000663860">
    <property type="component" value="Unassembled WGS sequence"/>
</dbReference>
<evidence type="ECO:0000256" key="1">
    <source>
        <dbReference type="SAM" id="Phobius"/>
    </source>
</evidence>
<keyword evidence="1" id="KW-0812">Transmembrane</keyword>
<keyword evidence="1" id="KW-0472">Membrane</keyword>
<sequence length="152" mass="17195">MMYFMFQQKQFFYLLSIFITQTISTPTTISISSLTTISTPYFSTTSTPAKRNPYGLDIKLIGIIIVCICLSLGTIRLCFLLCNSSHSSRRPSSNRRRSVIHPQVATIEQNQFKPDLPPAYAEVIANNDRNGSKLPSYDELQNEQYSRDAIVS</sequence>